<dbReference type="RefSeq" id="WP_184623176.1">
    <property type="nucleotide sequence ID" value="NZ_JACHCC010000002.1"/>
</dbReference>
<proteinExistence type="predicted"/>
<protein>
    <submittedName>
        <fullName evidence="5">AraC-like DNA-binding protein</fullName>
    </submittedName>
</protein>
<keyword evidence="2 5" id="KW-0238">DNA-binding</keyword>
<dbReference type="InterPro" id="IPR009057">
    <property type="entry name" value="Homeodomain-like_sf"/>
</dbReference>
<evidence type="ECO:0000259" key="4">
    <source>
        <dbReference type="PROSITE" id="PS01124"/>
    </source>
</evidence>
<accession>A0A7X0J145</accession>
<evidence type="ECO:0000256" key="2">
    <source>
        <dbReference type="ARBA" id="ARBA00023125"/>
    </source>
</evidence>
<name>A0A7X0J145_9SPHI</name>
<evidence type="ECO:0000256" key="3">
    <source>
        <dbReference type="ARBA" id="ARBA00023163"/>
    </source>
</evidence>
<dbReference type="SUPFAM" id="SSF46689">
    <property type="entry name" value="Homeodomain-like"/>
    <property type="match status" value="1"/>
</dbReference>
<dbReference type="Proteomes" id="UP000521017">
    <property type="component" value="Unassembled WGS sequence"/>
</dbReference>
<dbReference type="InterPro" id="IPR018060">
    <property type="entry name" value="HTH_AraC"/>
</dbReference>
<dbReference type="EMBL" id="JACHCC010000002">
    <property type="protein sequence ID" value="MBB6498759.1"/>
    <property type="molecule type" value="Genomic_DNA"/>
</dbReference>
<sequence>MNISFFSPSTELKPYIDRYWSWDNNGEQNEVYMPVIPPATGIELFIHHKDPFVIDHKGKLSPDVLFFSSLTSSAILPSQNVGFVAVRFRAGMFRHFTDIPLAELNGHFINMQNIWGHQGKEVFEKISNCVPLSDKICILEKFLTNRLAMNNNINPLWDHVINELYKSEGDIVSARFSKYLNISYRHFRRKFIEQTGIAPKQFQQLSRFHATIKPLLLTGNKKYLTVALDNSYFDQNHFIKEFKQYMQVTPSVFLQEKNFRSHFYYPRV</sequence>
<dbReference type="PANTHER" id="PTHR43280">
    <property type="entry name" value="ARAC-FAMILY TRANSCRIPTIONAL REGULATOR"/>
    <property type="match status" value="1"/>
</dbReference>
<keyword evidence="3" id="KW-0804">Transcription</keyword>
<keyword evidence="1" id="KW-0805">Transcription regulation</keyword>
<dbReference type="Pfam" id="PF20240">
    <property type="entry name" value="DUF6597"/>
    <property type="match status" value="1"/>
</dbReference>
<evidence type="ECO:0000313" key="6">
    <source>
        <dbReference type="Proteomes" id="UP000521017"/>
    </source>
</evidence>
<organism evidence="5 6">
    <name type="scientific">Pedobacter cryoconitis</name>
    <dbReference type="NCBI Taxonomy" id="188932"/>
    <lineage>
        <taxon>Bacteria</taxon>
        <taxon>Pseudomonadati</taxon>
        <taxon>Bacteroidota</taxon>
        <taxon>Sphingobacteriia</taxon>
        <taxon>Sphingobacteriales</taxon>
        <taxon>Sphingobacteriaceae</taxon>
        <taxon>Pedobacter</taxon>
    </lineage>
</organism>
<dbReference type="Pfam" id="PF12833">
    <property type="entry name" value="HTH_18"/>
    <property type="match status" value="1"/>
</dbReference>
<dbReference type="AlphaFoldDB" id="A0A7X0J145"/>
<dbReference type="GO" id="GO:0003700">
    <property type="term" value="F:DNA-binding transcription factor activity"/>
    <property type="evidence" value="ECO:0007669"/>
    <property type="project" value="InterPro"/>
</dbReference>
<dbReference type="SMART" id="SM00342">
    <property type="entry name" value="HTH_ARAC"/>
    <property type="match status" value="1"/>
</dbReference>
<evidence type="ECO:0000313" key="5">
    <source>
        <dbReference type="EMBL" id="MBB6498759.1"/>
    </source>
</evidence>
<dbReference type="PROSITE" id="PS01124">
    <property type="entry name" value="HTH_ARAC_FAMILY_2"/>
    <property type="match status" value="1"/>
</dbReference>
<reference evidence="5 6" key="1">
    <citation type="submission" date="2020-08" db="EMBL/GenBank/DDBJ databases">
        <title>Genomic Encyclopedia of Type Strains, Phase IV (KMG-V): Genome sequencing to study the core and pangenomes of soil and plant-associated prokaryotes.</title>
        <authorList>
            <person name="Whitman W."/>
        </authorList>
    </citation>
    <scope>NUCLEOTIDE SEQUENCE [LARGE SCALE GENOMIC DNA]</scope>
    <source>
        <strain evidence="5 6">M2T3</strain>
    </source>
</reference>
<comment type="caution">
    <text evidence="5">The sequence shown here is derived from an EMBL/GenBank/DDBJ whole genome shotgun (WGS) entry which is preliminary data.</text>
</comment>
<evidence type="ECO:0000256" key="1">
    <source>
        <dbReference type="ARBA" id="ARBA00023015"/>
    </source>
</evidence>
<dbReference type="InterPro" id="IPR046532">
    <property type="entry name" value="DUF6597"/>
</dbReference>
<feature type="domain" description="HTH araC/xylS-type" evidence="4">
    <location>
        <begin position="154"/>
        <end position="256"/>
    </location>
</feature>
<gene>
    <name evidence="5" type="ORF">HDF25_000896</name>
</gene>
<dbReference type="Gene3D" id="1.10.10.60">
    <property type="entry name" value="Homeodomain-like"/>
    <property type="match status" value="1"/>
</dbReference>
<dbReference type="PANTHER" id="PTHR43280:SF2">
    <property type="entry name" value="HTH-TYPE TRANSCRIPTIONAL REGULATOR EXSA"/>
    <property type="match status" value="1"/>
</dbReference>
<dbReference type="GO" id="GO:0043565">
    <property type="term" value="F:sequence-specific DNA binding"/>
    <property type="evidence" value="ECO:0007669"/>
    <property type="project" value="InterPro"/>
</dbReference>